<reference evidence="7 8" key="1">
    <citation type="journal article" date="2014" name="Nat. Genet.">
        <title>Genome sequence of the hot pepper provides insights into the evolution of pungency in Capsicum species.</title>
        <authorList>
            <person name="Kim S."/>
            <person name="Park M."/>
            <person name="Yeom S.I."/>
            <person name="Kim Y.M."/>
            <person name="Lee J.M."/>
            <person name="Lee H.A."/>
            <person name="Seo E."/>
            <person name="Choi J."/>
            <person name="Cheong K."/>
            <person name="Kim K.T."/>
            <person name="Jung K."/>
            <person name="Lee G.W."/>
            <person name="Oh S.K."/>
            <person name="Bae C."/>
            <person name="Kim S.B."/>
            <person name="Lee H.Y."/>
            <person name="Kim S.Y."/>
            <person name="Kim M.S."/>
            <person name="Kang B.C."/>
            <person name="Jo Y.D."/>
            <person name="Yang H.B."/>
            <person name="Jeong H.J."/>
            <person name="Kang W.H."/>
            <person name="Kwon J.K."/>
            <person name="Shin C."/>
            <person name="Lim J.Y."/>
            <person name="Park J.H."/>
            <person name="Huh J.H."/>
            <person name="Kim J.S."/>
            <person name="Kim B.D."/>
            <person name="Cohen O."/>
            <person name="Paran I."/>
            <person name="Suh M.C."/>
            <person name="Lee S.B."/>
            <person name="Kim Y.K."/>
            <person name="Shin Y."/>
            <person name="Noh S.J."/>
            <person name="Park J."/>
            <person name="Seo Y.S."/>
            <person name="Kwon S.Y."/>
            <person name="Kim H.A."/>
            <person name="Park J.M."/>
            <person name="Kim H.J."/>
            <person name="Choi S.B."/>
            <person name="Bosland P.W."/>
            <person name="Reeves G."/>
            <person name="Jo S.H."/>
            <person name="Lee B.W."/>
            <person name="Cho H.T."/>
            <person name="Choi H.S."/>
            <person name="Lee M.S."/>
            <person name="Yu Y."/>
            <person name="Do Choi Y."/>
            <person name="Park B.S."/>
            <person name="van Deynze A."/>
            <person name="Ashrafi H."/>
            <person name="Hill T."/>
            <person name="Kim W.T."/>
            <person name="Pai H.S."/>
            <person name="Ahn H.K."/>
            <person name="Yeam I."/>
            <person name="Giovannoni J.J."/>
            <person name="Rose J.K."/>
            <person name="Sorensen I."/>
            <person name="Lee S.J."/>
            <person name="Kim R.W."/>
            <person name="Choi I.Y."/>
            <person name="Choi B.S."/>
            <person name="Lim J.S."/>
            <person name="Lee Y.H."/>
            <person name="Choi D."/>
        </authorList>
    </citation>
    <scope>NUCLEOTIDE SEQUENCE [LARGE SCALE GENOMIC DNA]</scope>
    <source>
        <strain evidence="8">cv. CM334</strain>
    </source>
</reference>
<comment type="caution">
    <text evidence="7">The sequence shown here is derived from an EMBL/GenBank/DDBJ whole genome shotgun (WGS) entry which is preliminary data.</text>
</comment>
<dbReference type="Proteomes" id="UP000222542">
    <property type="component" value="Unassembled WGS sequence"/>
</dbReference>
<feature type="domain" description="Beta-galactosidase beta-sandwich" evidence="6">
    <location>
        <begin position="104"/>
        <end position="152"/>
    </location>
</feature>
<dbReference type="PANTHER" id="PTHR23421">
    <property type="entry name" value="BETA-GALACTOSIDASE RELATED"/>
    <property type="match status" value="1"/>
</dbReference>
<evidence type="ECO:0000313" key="8">
    <source>
        <dbReference type="Proteomes" id="UP000222542"/>
    </source>
</evidence>
<dbReference type="InterPro" id="IPR001944">
    <property type="entry name" value="Glycoside_Hdrlase_35"/>
</dbReference>
<dbReference type="Gene3D" id="3.20.20.80">
    <property type="entry name" value="Glycosidases"/>
    <property type="match status" value="1"/>
</dbReference>
<organism evidence="7 8">
    <name type="scientific">Capsicum annuum</name>
    <name type="common">Capsicum pepper</name>
    <dbReference type="NCBI Taxonomy" id="4072"/>
    <lineage>
        <taxon>Eukaryota</taxon>
        <taxon>Viridiplantae</taxon>
        <taxon>Streptophyta</taxon>
        <taxon>Embryophyta</taxon>
        <taxon>Tracheophyta</taxon>
        <taxon>Spermatophyta</taxon>
        <taxon>Magnoliopsida</taxon>
        <taxon>eudicotyledons</taxon>
        <taxon>Gunneridae</taxon>
        <taxon>Pentapetalae</taxon>
        <taxon>asterids</taxon>
        <taxon>lamiids</taxon>
        <taxon>Solanales</taxon>
        <taxon>Solanaceae</taxon>
        <taxon>Solanoideae</taxon>
        <taxon>Capsiceae</taxon>
        <taxon>Capsicum</taxon>
    </lineage>
</organism>
<name>A0A2G2Z3C4_CAPAN</name>
<protein>
    <recommendedName>
        <fullName evidence="3">beta-galactosidase</fullName>
        <ecNumber evidence="3">3.2.1.23</ecNumber>
    </recommendedName>
</protein>
<evidence type="ECO:0000256" key="2">
    <source>
        <dbReference type="ARBA" id="ARBA00009809"/>
    </source>
</evidence>
<accession>A0A2G2Z3C4</accession>
<dbReference type="InterPro" id="IPR041392">
    <property type="entry name" value="GHD"/>
</dbReference>
<keyword evidence="4" id="KW-0812">Transmembrane</keyword>
<evidence type="ECO:0000256" key="3">
    <source>
        <dbReference type="ARBA" id="ARBA00012756"/>
    </source>
</evidence>
<dbReference type="SUPFAM" id="SSF51445">
    <property type="entry name" value="(Trans)glycosidases"/>
    <property type="match status" value="1"/>
</dbReference>
<feature type="transmembrane region" description="Helical" evidence="4">
    <location>
        <begin position="40"/>
        <end position="56"/>
    </location>
</feature>
<dbReference type="AlphaFoldDB" id="A0A2G2Z3C4"/>
<dbReference type="GO" id="GO:0004565">
    <property type="term" value="F:beta-galactosidase activity"/>
    <property type="evidence" value="ECO:0007669"/>
    <property type="project" value="UniProtKB-EC"/>
</dbReference>
<dbReference type="EC" id="3.2.1.23" evidence="3"/>
<reference evidence="7 8" key="2">
    <citation type="journal article" date="2017" name="Genome Biol.">
        <title>New reference genome sequences of hot pepper reveal the massive evolution of plant disease-resistance genes by retroduplication.</title>
        <authorList>
            <person name="Kim S."/>
            <person name="Park J."/>
            <person name="Yeom S.I."/>
            <person name="Kim Y.M."/>
            <person name="Seo E."/>
            <person name="Kim K.T."/>
            <person name="Kim M.S."/>
            <person name="Lee J.M."/>
            <person name="Cheong K."/>
            <person name="Shin H.S."/>
            <person name="Kim S.B."/>
            <person name="Han K."/>
            <person name="Lee J."/>
            <person name="Park M."/>
            <person name="Lee H.A."/>
            <person name="Lee H.Y."/>
            <person name="Lee Y."/>
            <person name="Oh S."/>
            <person name="Lee J.H."/>
            <person name="Choi E."/>
            <person name="Choi E."/>
            <person name="Lee S.E."/>
            <person name="Jeon J."/>
            <person name="Kim H."/>
            <person name="Choi G."/>
            <person name="Song H."/>
            <person name="Lee J."/>
            <person name="Lee S.C."/>
            <person name="Kwon J.K."/>
            <person name="Lee H.Y."/>
            <person name="Koo N."/>
            <person name="Hong Y."/>
            <person name="Kim R.W."/>
            <person name="Kang W.H."/>
            <person name="Huh J.H."/>
            <person name="Kang B.C."/>
            <person name="Yang T.J."/>
            <person name="Lee Y.H."/>
            <person name="Bennetzen J.L."/>
            <person name="Choi D."/>
        </authorList>
    </citation>
    <scope>NUCLEOTIDE SEQUENCE [LARGE SCALE GENOMIC DNA]</scope>
    <source>
        <strain evidence="8">cv. CM334</strain>
    </source>
</reference>
<dbReference type="Gramene" id="PHT76454">
    <property type="protein sequence ID" value="PHT76454"/>
    <property type="gene ID" value="T459_19976"/>
</dbReference>
<dbReference type="STRING" id="4072.A0A2G2Z3C4"/>
<feature type="domain" description="Glycoside hydrolase 35 catalytic" evidence="5">
    <location>
        <begin position="16"/>
        <end position="101"/>
    </location>
</feature>
<dbReference type="InterPro" id="IPR017853">
    <property type="entry name" value="GH"/>
</dbReference>
<evidence type="ECO:0000259" key="5">
    <source>
        <dbReference type="Pfam" id="PF01301"/>
    </source>
</evidence>
<dbReference type="InterPro" id="IPR031330">
    <property type="entry name" value="Gly_Hdrlase_35_cat"/>
</dbReference>
<dbReference type="Pfam" id="PF17834">
    <property type="entry name" value="GHD"/>
    <property type="match status" value="1"/>
</dbReference>
<keyword evidence="4" id="KW-0472">Membrane</keyword>
<keyword evidence="8" id="KW-1185">Reference proteome</keyword>
<keyword evidence="4" id="KW-1133">Transmembrane helix</keyword>
<proteinExistence type="inferred from homology"/>
<evidence type="ECO:0000256" key="1">
    <source>
        <dbReference type="ARBA" id="ARBA00001412"/>
    </source>
</evidence>
<sequence length="265" mass="30011">MLRYTKIWWSNSSFPWRPAEDVAFAVSRFIQNNGSFFNDYMNYIFFSYISIVLASISRGNKFGRIAAGRFIATSYDYDAPLDEYGLLNEPKYGHLRDLHKAISSGGCAAFLSNYGPTYSVRVTFQKMQYDLPPWSISILPDCRTAVYNTARISSQSSQMKMIPVGGGLSWESHTEETPSADADDSDTLSTSGLWEQINVTSSDYLWYMTKSRLWRGLDNPMLTYSGNVKLRAGINKFLCSVLLLVSQMLACISRRGMLEFLVESH</sequence>
<evidence type="ECO:0000256" key="4">
    <source>
        <dbReference type="SAM" id="Phobius"/>
    </source>
</evidence>
<dbReference type="EMBL" id="AYRZ02000007">
    <property type="protein sequence ID" value="PHT76454.1"/>
    <property type="molecule type" value="Genomic_DNA"/>
</dbReference>
<evidence type="ECO:0000259" key="6">
    <source>
        <dbReference type="Pfam" id="PF17834"/>
    </source>
</evidence>
<dbReference type="GO" id="GO:0005975">
    <property type="term" value="P:carbohydrate metabolic process"/>
    <property type="evidence" value="ECO:0007669"/>
    <property type="project" value="InterPro"/>
</dbReference>
<comment type="catalytic activity">
    <reaction evidence="1">
        <text>Hydrolysis of terminal non-reducing beta-D-galactose residues in beta-D-galactosides.</text>
        <dbReference type="EC" id="3.2.1.23"/>
    </reaction>
</comment>
<dbReference type="Pfam" id="PF01301">
    <property type="entry name" value="Glyco_hydro_35"/>
    <property type="match status" value="1"/>
</dbReference>
<gene>
    <name evidence="7" type="ORF">T459_19976</name>
</gene>
<comment type="similarity">
    <text evidence="2">Belongs to the glycosyl hydrolase 35 family.</text>
</comment>
<evidence type="ECO:0000313" key="7">
    <source>
        <dbReference type="EMBL" id="PHT76454.1"/>
    </source>
</evidence>